<evidence type="ECO:0000256" key="1">
    <source>
        <dbReference type="ARBA" id="ARBA00001946"/>
    </source>
</evidence>
<dbReference type="GO" id="GO:0046872">
    <property type="term" value="F:metal ion binding"/>
    <property type="evidence" value="ECO:0007669"/>
    <property type="project" value="UniProtKB-KW"/>
</dbReference>
<sequence>MEIKPDFTSFKQNYDNGISQVLWTALTADLDTPVSAFLKIAEGMPNTYLLESVEGGSVRGRYSFLGLKPDLIWRCFGDKAELNRRAMADADAFVAEADAPLDSLKKLIAESYIELPDNLPPMSAGLVGYMGYDTVRLMEKLPDSNKDELDVPDGIFIRPTVTASFDTIEDTVTVVTPVRPESGISADAAYDLACAHLNDVVQQFQRNLFIDRRSKSVPDTLPEPKVSVTEAGFHDMVEKAKDYIRAGDIFQVVLSQRYTLPYQLPPFAFYRALRRINPSPFMFYLDIGGFQVVGASPEILVRLRDGEVTIRPIAGTRRRGKTPDDDKIMAQDLLDDPKERSEHLMLLDLGRNDVGRVSKPGTVRVTDREQIEYYSHVMHIVSNVVGQIDETKYDAMDALKAGFPAGTVSGAPKVRAMEIIDELESVRRGIYAGCIGYISADGSMDTCIALRTAVIKDEKIHIQAGAGVVVDSKPELEHKECQNKAGALMAAAREAHRFA</sequence>
<organism evidence="18 19">
    <name type="scientific">Thalassospira profundimaris</name>
    <dbReference type="NCBI Taxonomy" id="502049"/>
    <lineage>
        <taxon>Bacteria</taxon>
        <taxon>Pseudomonadati</taxon>
        <taxon>Pseudomonadota</taxon>
        <taxon>Alphaproteobacteria</taxon>
        <taxon>Rhodospirillales</taxon>
        <taxon>Thalassospiraceae</taxon>
        <taxon>Thalassospira</taxon>
    </lineage>
</organism>
<reference evidence="18 19" key="1">
    <citation type="submission" date="2014-07" db="EMBL/GenBank/DDBJ databases">
        <title>Draft genome sequence of Thalassospira profundimaris R8-17.</title>
        <authorList>
            <person name="Lai Q."/>
            <person name="Shao Z."/>
        </authorList>
    </citation>
    <scope>NUCLEOTIDE SEQUENCE [LARGE SCALE GENOMIC DNA]</scope>
    <source>
        <strain evidence="18 19">R8-17</strain>
    </source>
</reference>
<dbReference type="InterPro" id="IPR005256">
    <property type="entry name" value="Anth_synth_I_PabB"/>
</dbReference>
<protein>
    <recommendedName>
        <fullName evidence="6 15">Anthranilate synthase component 1</fullName>
        <ecNumber evidence="5 15">4.1.3.27</ecNumber>
    </recommendedName>
</protein>
<comment type="pathway">
    <text evidence="2 15">Amino-acid biosynthesis; L-tryptophan biosynthesis; L-tryptophan from chorismate: step 1/5.</text>
</comment>
<dbReference type="GO" id="GO:0000162">
    <property type="term" value="P:L-tryptophan biosynthetic process"/>
    <property type="evidence" value="ECO:0007669"/>
    <property type="project" value="UniProtKB-UniPathway"/>
</dbReference>
<dbReference type="PRINTS" id="PR00095">
    <property type="entry name" value="ANTSNTHASEI"/>
</dbReference>
<evidence type="ECO:0000256" key="13">
    <source>
        <dbReference type="ARBA" id="ARBA00025634"/>
    </source>
</evidence>
<gene>
    <name evidence="15" type="primary">trpE</name>
    <name evidence="18" type="ORF">TH6_15620</name>
</gene>
<dbReference type="Proteomes" id="UP000253061">
    <property type="component" value="Unassembled WGS sequence"/>
</dbReference>
<keyword evidence="12 15" id="KW-0456">Lyase</keyword>
<dbReference type="NCBIfam" id="TIGR00564">
    <property type="entry name" value="trpE_most"/>
    <property type="match status" value="1"/>
</dbReference>
<evidence type="ECO:0000256" key="3">
    <source>
        <dbReference type="ARBA" id="ARBA00009562"/>
    </source>
</evidence>
<dbReference type="EC" id="4.1.3.27" evidence="5 15"/>
<feature type="domain" description="Chorismate-utilising enzyme C-terminal" evidence="16">
    <location>
        <begin position="231"/>
        <end position="484"/>
    </location>
</feature>
<keyword evidence="10 15" id="KW-0460">Magnesium</keyword>
<accession>A0A367V620</accession>
<comment type="cofactor">
    <cofactor evidence="1 15">
        <name>Mg(2+)</name>
        <dbReference type="ChEBI" id="CHEBI:18420"/>
    </cofactor>
</comment>
<dbReference type="UniPathway" id="UPA00035">
    <property type="reaction ID" value="UER00040"/>
</dbReference>
<evidence type="ECO:0000256" key="10">
    <source>
        <dbReference type="ARBA" id="ARBA00022842"/>
    </source>
</evidence>
<dbReference type="RefSeq" id="WP_062954670.1">
    <property type="nucleotide sequence ID" value="NZ_JPWB01000007.1"/>
</dbReference>
<evidence type="ECO:0000256" key="14">
    <source>
        <dbReference type="ARBA" id="ARBA00047683"/>
    </source>
</evidence>
<evidence type="ECO:0000256" key="9">
    <source>
        <dbReference type="ARBA" id="ARBA00022822"/>
    </source>
</evidence>
<evidence type="ECO:0000313" key="18">
    <source>
        <dbReference type="EMBL" id="RCK20489.1"/>
    </source>
</evidence>
<evidence type="ECO:0000259" key="17">
    <source>
        <dbReference type="Pfam" id="PF04715"/>
    </source>
</evidence>
<evidence type="ECO:0000259" key="16">
    <source>
        <dbReference type="Pfam" id="PF00425"/>
    </source>
</evidence>
<keyword evidence="11 15" id="KW-0057">Aromatic amino acid biosynthesis</keyword>
<evidence type="ECO:0000313" key="19">
    <source>
        <dbReference type="Proteomes" id="UP000253061"/>
    </source>
</evidence>
<dbReference type="GO" id="GO:0004049">
    <property type="term" value="F:anthranilate synthase activity"/>
    <property type="evidence" value="ECO:0007669"/>
    <property type="project" value="UniProtKB-EC"/>
</dbReference>
<evidence type="ECO:0000256" key="7">
    <source>
        <dbReference type="ARBA" id="ARBA00022605"/>
    </source>
</evidence>
<keyword evidence="8 15" id="KW-0479">Metal-binding</keyword>
<dbReference type="Pfam" id="PF04715">
    <property type="entry name" value="Anth_synt_I_N"/>
    <property type="match status" value="1"/>
</dbReference>
<dbReference type="InterPro" id="IPR015890">
    <property type="entry name" value="Chorismate_C"/>
</dbReference>
<dbReference type="AlphaFoldDB" id="A0A367V620"/>
<comment type="similarity">
    <text evidence="3 15">Belongs to the anthranilate synthase component I family.</text>
</comment>
<comment type="caution">
    <text evidence="18">The sequence shown here is derived from an EMBL/GenBank/DDBJ whole genome shotgun (WGS) entry which is preliminary data.</text>
</comment>
<keyword evidence="7 15" id="KW-0028">Amino-acid biosynthesis</keyword>
<keyword evidence="9 15" id="KW-0822">Tryptophan biosynthesis</keyword>
<evidence type="ECO:0000256" key="11">
    <source>
        <dbReference type="ARBA" id="ARBA00023141"/>
    </source>
</evidence>
<feature type="domain" description="Anthranilate synthase component I N-terminal" evidence="17">
    <location>
        <begin position="29"/>
        <end position="174"/>
    </location>
</feature>
<dbReference type="InterPro" id="IPR019999">
    <property type="entry name" value="Anth_synth_I-like"/>
</dbReference>
<dbReference type="SUPFAM" id="SSF56322">
    <property type="entry name" value="ADC synthase"/>
    <property type="match status" value="1"/>
</dbReference>
<evidence type="ECO:0000256" key="6">
    <source>
        <dbReference type="ARBA" id="ARBA00020653"/>
    </source>
</evidence>
<comment type="catalytic activity">
    <reaction evidence="14 15">
        <text>chorismate + L-glutamine = anthranilate + pyruvate + L-glutamate + H(+)</text>
        <dbReference type="Rhea" id="RHEA:21732"/>
        <dbReference type="ChEBI" id="CHEBI:15361"/>
        <dbReference type="ChEBI" id="CHEBI:15378"/>
        <dbReference type="ChEBI" id="CHEBI:16567"/>
        <dbReference type="ChEBI" id="CHEBI:29748"/>
        <dbReference type="ChEBI" id="CHEBI:29985"/>
        <dbReference type="ChEBI" id="CHEBI:58359"/>
        <dbReference type="EC" id="4.1.3.27"/>
    </reaction>
</comment>
<evidence type="ECO:0000256" key="2">
    <source>
        <dbReference type="ARBA" id="ARBA00004873"/>
    </source>
</evidence>
<evidence type="ECO:0000256" key="12">
    <source>
        <dbReference type="ARBA" id="ARBA00023239"/>
    </source>
</evidence>
<evidence type="ECO:0000256" key="15">
    <source>
        <dbReference type="RuleBase" id="RU364045"/>
    </source>
</evidence>
<evidence type="ECO:0000256" key="4">
    <source>
        <dbReference type="ARBA" id="ARBA00011575"/>
    </source>
</evidence>
<evidence type="ECO:0000256" key="8">
    <source>
        <dbReference type="ARBA" id="ARBA00022723"/>
    </source>
</evidence>
<proteinExistence type="inferred from homology"/>
<dbReference type="PANTHER" id="PTHR11236">
    <property type="entry name" value="AMINOBENZOATE/ANTHRANILATE SYNTHASE"/>
    <property type="match status" value="1"/>
</dbReference>
<evidence type="ECO:0000256" key="5">
    <source>
        <dbReference type="ARBA" id="ARBA00012266"/>
    </source>
</evidence>
<comment type="function">
    <text evidence="13 15">Part of a heterotetrameric complex that catalyzes the two-step biosynthesis of anthranilate, an intermediate in the biosynthesis of L-tryptophan. In the first step, the glutamine-binding beta subunit (TrpG) of anthranilate synthase (AS) provides the glutamine amidotransferase activity which generates ammonia as a substrate that, along with chorismate, is used in the second step, catalyzed by the large alpha subunit of AS (TrpE) to produce anthranilate. In the absence of TrpG, TrpE can synthesize anthranilate directly from chorismate and high concentrations of ammonia.</text>
</comment>
<comment type="subunit">
    <text evidence="4 15">Heterotetramer consisting of two non-identical subunits: a beta subunit (TrpG) and a large alpha subunit (TrpE).</text>
</comment>
<dbReference type="InterPro" id="IPR006805">
    <property type="entry name" value="Anth_synth_I_N"/>
</dbReference>
<dbReference type="PANTHER" id="PTHR11236:SF48">
    <property type="entry name" value="ISOCHORISMATE SYNTHASE MENF"/>
    <property type="match status" value="1"/>
</dbReference>
<dbReference type="InterPro" id="IPR005801">
    <property type="entry name" value="ADC_synthase"/>
</dbReference>
<name>A0A367V620_9PROT</name>
<dbReference type="Gene3D" id="3.60.120.10">
    <property type="entry name" value="Anthranilate synthase"/>
    <property type="match status" value="1"/>
</dbReference>
<dbReference type="Pfam" id="PF00425">
    <property type="entry name" value="Chorismate_bind"/>
    <property type="match status" value="1"/>
</dbReference>
<dbReference type="EMBL" id="JPWB01000007">
    <property type="protein sequence ID" value="RCK20489.1"/>
    <property type="molecule type" value="Genomic_DNA"/>
</dbReference>